<keyword evidence="2" id="KW-0813">Transport</keyword>
<feature type="transmembrane region" description="Helical" evidence="8">
    <location>
        <begin position="150"/>
        <end position="167"/>
    </location>
</feature>
<dbReference type="PANTHER" id="PTHR42718">
    <property type="entry name" value="MAJOR FACILITATOR SUPERFAMILY MULTIDRUG TRANSPORTER MFSC"/>
    <property type="match status" value="1"/>
</dbReference>
<keyword evidence="3" id="KW-1003">Cell membrane</keyword>
<dbReference type="SUPFAM" id="SSF103473">
    <property type="entry name" value="MFS general substrate transporter"/>
    <property type="match status" value="1"/>
</dbReference>
<feature type="region of interest" description="Disordered" evidence="7">
    <location>
        <begin position="1"/>
        <end position="34"/>
    </location>
</feature>
<dbReference type="GO" id="GO:0005886">
    <property type="term" value="C:plasma membrane"/>
    <property type="evidence" value="ECO:0007669"/>
    <property type="project" value="UniProtKB-SubCell"/>
</dbReference>
<keyword evidence="5 8" id="KW-1133">Transmembrane helix</keyword>
<sequence>MASTSAPPDLDSDSRDLRDRPDLHDRPGQADASDHLVVDEGTPWTSRVWLLVFVLGAVLFLDGLDLSMIGVALPETRAALDLDPSAAQWLISGYILGYGGFLLLGGRACDLIGRRQVFLAAVLVFGVASVVSALVDVGSLVVLLRFVKGVAAAFTVPAGLSIITTTFAEGAARNRAFSIYTVCGASGFSLGLVAGGLLTEISWRAALFFPGPVALALFALGWKVIPHSVSDAFSLRRVDVAGALTSTLALLLLVLTVVRAPEAGWGAPVSLAGFAGAALLMTAFVVIELRHPHPLVRLGILRSPELVHANLAGLVMFGGYAAFQFLVSLYLQEQLGWSAIGMALGFLPAGLIVLGSALRIDRLLNRADTRVLVAAGLTSFSLAYGWFLLARPEQSYVRFLLPTMVLLGIGFAILFPAVNAQATAGVADHEQGLASGLLNTFIQVGGALMIAVVTAITATAGAGRAADPTRLPPGMVPSIAVVITLTVAGLLGTLVLLGRRPRVVTGDAPVPAEVTRS</sequence>
<dbReference type="Proteomes" id="UP000237822">
    <property type="component" value="Unassembled WGS sequence"/>
</dbReference>
<dbReference type="RefSeq" id="WP_218279219.1">
    <property type="nucleotide sequence ID" value="NZ_PVTI01000010.1"/>
</dbReference>
<dbReference type="InterPro" id="IPR036259">
    <property type="entry name" value="MFS_trans_sf"/>
</dbReference>
<feature type="transmembrane region" description="Helical" evidence="8">
    <location>
        <begin position="399"/>
        <end position="420"/>
    </location>
</feature>
<evidence type="ECO:0000256" key="4">
    <source>
        <dbReference type="ARBA" id="ARBA00022692"/>
    </source>
</evidence>
<keyword evidence="4 8" id="KW-0812">Transmembrane</keyword>
<feature type="transmembrane region" description="Helical" evidence="8">
    <location>
        <begin position="117"/>
        <end position="144"/>
    </location>
</feature>
<dbReference type="CDD" id="cd17321">
    <property type="entry name" value="MFS_MMR_MDR_like"/>
    <property type="match status" value="1"/>
</dbReference>
<feature type="domain" description="Major facilitator superfamily (MFS) profile" evidence="9">
    <location>
        <begin position="51"/>
        <end position="501"/>
    </location>
</feature>
<feature type="transmembrane region" description="Helical" evidence="8">
    <location>
        <begin position="205"/>
        <end position="225"/>
    </location>
</feature>
<evidence type="ECO:0000256" key="2">
    <source>
        <dbReference type="ARBA" id="ARBA00022448"/>
    </source>
</evidence>
<gene>
    <name evidence="10" type="ORF">BCF74_11013</name>
</gene>
<dbReference type="EMBL" id="PVTI01000010">
    <property type="protein sequence ID" value="PRY59276.1"/>
    <property type="molecule type" value="Genomic_DNA"/>
</dbReference>
<feature type="transmembrane region" description="Helical" evidence="8">
    <location>
        <begin position="307"/>
        <end position="331"/>
    </location>
</feature>
<dbReference type="AlphaFoldDB" id="A0A2T0UN03"/>
<dbReference type="GO" id="GO:0022857">
    <property type="term" value="F:transmembrane transporter activity"/>
    <property type="evidence" value="ECO:0007669"/>
    <property type="project" value="InterPro"/>
</dbReference>
<feature type="transmembrane region" description="Helical" evidence="8">
    <location>
        <begin position="237"/>
        <end position="258"/>
    </location>
</feature>
<feature type="transmembrane region" description="Helical" evidence="8">
    <location>
        <begin position="179"/>
        <end position="199"/>
    </location>
</feature>
<dbReference type="InterPro" id="IPR020846">
    <property type="entry name" value="MFS_dom"/>
</dbReference>
<dbReference type="PROSITE" id="PS50850">
    <property type="entry name" value="MFS"/>
    <property type="match status" value="1"/>
</dbReference>
<keyword evidence="11" id="KW-1185">Reference proteome</keyword>
<dbReference type="PANTHER" id="PTHR42718:SF46">
    <property type="entry name" value="BLR6921 PROTEIN"/>
    <property type="match status" value="1"/>
</dbReference>
<dbReference type="Gene3D" id="1.20.1720.10">
    <property type="entry name" value="Multidrug resistance protein D"/>
    <property type="match status" value="1"/>
</dbReference>
<dbReference type="Gene3D" id="1.20.1250.20">
    <property type="entry name" value="MFS general substrate transporter like domains"/>
    <property type="match status" value="1"/>
</dbReference>
<feature type="transmembrane region" description="Helical" evidence="8">
    <location>
        <begin position="370"/>
        <end position="387"/>
    </location>
</feature>
<protein>
    <submittedName>
        <fullName evidence="10">MFS transporter</fullName>
    </submittedName>
</protein>
<feature type="transmembrane region" description="Helical" evidence="8">
    <location>
        <begin position="441"/>
        <end position="463"/>
    </location>
</feature>
<reference evidence="10 11" key="1">
    <citation type="submission" date="2018-03" db="EMBL/GenBank/DDBJ databases">
        <title>Genomic Encyclopedia of Archaeal and Bacterial Type Strains, Phase II (KMG-II): from individual species to whole genera.</title>
        <authorList>
            <person name="Goeker M."/>
        </authorList>
    </citation>
    <scope>NUCLEOTIDE SEQUENCE [LARGE SCALE GENOMIC DNA]</scope>
    <source>
        <strain evidence="10 11">ATCC BAA-1496</strain>
    </source>
</reference>
<feature type="transmembrane region" description="Helical" evidence="8">
    <location>
        <begin position="264"/>
        <end position="287"/>
    </location>
</feature>
<name>A0A2T0UN03_9MICO</name>
<accession>A0A2T0UN03</accession>
<evidence type="ECO:0000256" key="5">
    <source>
        <dbReference type="ARBA" id="ARBA00022989"/>
    </source>
</evidence>
<dbReference type="Pfam" id="PF07690">
    <property type="entry name" value="MFS_1"/>
    <property type="match status" value="1"/>
</dbReference>
<feature type="compositionally biased region" description="Basic and acidic residues" evidence="7">
    <location>
        <begin position="12"/>
        <end position="34"/>
    </location>
</feature>
<feature type="transmembrane region" description="Helical" evidence="8">
    <location>
        <begin position="337"/>
        <end position="358"/>
    </location>
</feature>
<feature type="transmembrane region" description="Helical" evidence="8">
    <location>
        <begin position="86"/>
        <end position="105"/>
    </location>
</feature>
<evidence type="ECO:0000256" key="8">
    <source>
        <dbReference type="SAM" id="Phobius"/>
    </source>
</evidence>
<evidence type="ECO:0000256" key="1">
    <source>
        <dbReference type="ARBA" id="ARBA00004651"/>
    </source>
</evidence>
<keyword evidence="6 8" id="KW-0472">Membrane</keyword>
<feature type="transmembrane region" description="Helical" evidence="8">
    <location>
        <begin position="48"/>
        <end position="74"/>
    </location>
</feature>
<dbReference type="InterPro" id="IPR011701">
    <property type="entry name" value="MFS"/>
</dbReference>
<comment type="caution">
    <text evidence="10">The sequence shown here is derived from an EMBL/GenBank/DDBJ whole genome shotgun (WGS) entry which is preliminary data.</text>
</comment>
<evidence type="ECO:0000256" key="3">
    <source>
        <dbReference type="ARBA" id="ARBA00022475"/>
    </source>
</evidence>
<organism evidence="10 11">
    <name type="scientific">Knoellia remsis</name>
    <dbReference type="NCBI Taxonomy" id="407159"/>
    <lineage>
        <taxon>Bacteria</taxon>
        <taxon>Bacillati</taxon>
        <taxon>Actinomycetota</taxon>
        <taxon>Actinomycetes</taxon>
        <taxon>Micrococcales</taxon>
        <taxon>Intrasporangiaceae</taxon>
        <taxon>Knoellia</taxon>
    </lineage>
</organism>
<proteinExistence type="predicted"/>
<feature type="transmembrane region" description="Helical" evidence="8">
    <location>
        <begin position="475"/>
        <end position="497"/>
    </location>
</feature>
<evidence type="ECO:0000256" key="6">
    <source>
        <dbReference type="ARBA" id="ARBA00023136"/>
    </source>
</evidence>
<evidence type="ECO:0000313" key="10">
    <source>
        <dbReference type="EMBL" id="PRY59276.1"/>
    </source>
</evidence>
<evidence type="ECO:0000313" key="11">
    <source>
        <dbReference type="Proteomes" id="UP000237822"/>
    </source>
</evidence>
<comment type="subcellular location">
    <subcellularLocation>
        <location evidence="1">Cell membrane</location>
        <topology evidence="1">Multi-pass membrane protein</topology>
    </subcellularLocation>
</comment>
<evidence type="ECO:0000256" key="7">
    <source>
        <dbReference type="SAM" id="MobiDB-lite"/>
    </source>
</evidence>
<evidence type="ECO:0000259" key="9">
    <source>
        <dbReference type="PROSITE" id="PS50850"/>
    </source>
</evidence>